<dbReference type="Proteomes" id="UP000039021">
    <property type="component" value="Unassembled WGS sequence"/>
</dbReference>
<evidence type="ECO:0000313" key="8">
    <source>
        <dbReference type="Proteomes" id="UP000048948"/>
    </source>
</evidence>
<dbReference type="AlphaFoldDB" id="A0A0T9XEI9"/>
<evidence type="ECO:0000313" key="9">
    <source>
        <dbReference type="Proteomes" id="UP000050164"/>
    </source>
</evidence>
<dbReference type="EMBL" id="CSBK01000285">
    <property type="protein sequence ID" value="COX20832.1"/>
    <property type="molecule type" value="Genomic_DNA"/>
</dbReference>
<accession>A0A0T9XEI9</accession>
<evidence type="ECO:0000313" key="3">
    <source>
        <dbReference type="EMBL" id="CKT65068.1"/>
    </source>
</evidence>
<reference evidence="5" key="2">
    <citation type="submission" date="2015-03" db="EMBL/GenBank/DDBJ databases">
        <authorList>
            <consortium name="Pathogen Informatics"/>
            <person name="Murphy D."/>
        </authorList>
    </citation>
    <scope>NUCLEOTIDE SEQUENCE</scope>
    <source>
        <strain evidence="5">N09902308</strain>
    </source>
</reference>
<reference evidence="6 7" key="3">
    <citation type="submission" date="2015-03" db="EMBL/GenBank/DDBJ databases">
        <authorList>
            <consortium name="Pathogen Informatics"/>
        </authorList>
    </citation>
    <scope>NUCLEOTIDE SEQUENCE [LARGE SCALE GENOMIC DNA]</scope>
    <source>
        <strain evidence="2 8">Bir 172</strain>
        <strain evidence="3 9">Bir 185</strain>
        <strain evidence="6">K00500041</strain>
        <strain evidence="7">N09902308</strain>
    </source>
</reference>
<sequence>MFFGTISPSRTCSATTIANDKVCSSAGGTPLSPNDSCSSLTTAGSPTRPSRIEDTVTPSCAPVSIAGSCSPARITVTAVALPCSASASRRSRRAEINANSAPTKNALAPISKSASNTADSTSISGPAPTRGRHGRPF</sequence>
<dbReference type="Proteomes" id="UP000048948">
    <property type="component" value="Unassembled WGS sequence"/>
</dbReference>
<dbReference type="Proteomes" id="UP000050164">
    <property type="component" value="Unassembled WGS sequence"/>
</dbReference>
<evidence type="ECO:0000313" key="7">
    <source>
        <dbReference type="Proteomes" id="UP000039021"/>
    </source>
</evidence>
<name>A0A0T9XEI9_MYCTX</name>
<dbReference type="EMBL" id="CSAE01000164">
    <property type="protein sequence ID" value="COV63913.1"/>
    <property type="molecule type" value="Genomic_DNA"/>
</dbReference>
<evidence type="ECO:0000256" key="1">
    <source>
        <dbReference type="SAM" id="MobiDB-lite"/>
    </source>
</evidence>
<feature type="region of interest" description="Disordered" evidence="1">
    <location>
        <begin position="85"/>
        <end position="137"/>
    </location>
</feature>
<evidence type="ECO:0000313" key="5">
    <source>
        <dbReference type="EMBL" id="COX20832.1"/>
    </source>
</evidence>
<protein>
    <submittedName>
        <fullName evidence="4">Uncharacterized protein</fullName>
    </submittedName>
</protein>
<feature type="compositionally biased region" description="Polar residues" evidence="1">
    <location>
        <begin position="31"/>
        <end position="48"/>
    </location>
</feature>
<organism evidence="4 6">
    <name type="scientific">Mycobacterium tuberculosis</name>
    <dbReference type="NCBI Taxonomy" id="1773"/>
    <lineage>
        <taxon>Bacteria</taxon>
        <taxon>Bacillati</taxon>
        <taxon>Actinomycetota</taxon>
        <taxon>Actinomycetes</taxon>
        <taxon>Mycobacteriales</taxon>
        <taxon>Mycobacteriaceae</taxon>
        <taxon>Mycobacterium</taxon>
        <taxon>Mycobacterium tuberculosis complex</taxon>
    </lineage>
</organism>
<feature type="region of interest" description="Disordered" evidence="1">
    <location>
        <begin position="28"/>
        <end position="56"/>
    </location>
</feature>
<evidence type="ECO:0000313" key="2">
    <source>
        <dbReference type="EMBL" id="CKS56105.1"/>
    </source>
</evidence>
<evidence type="ECO:0000313" key="6">
    <source>
        <dbReference type="Proteomes" id="UP000038802"/>
    </source>
</evidence>
<feature type="compositionally biased region" description="Polar residues" evidence="1">
    <location>
        <begin position="112"/>
        <end position="124"/>
    </location>
</feature>
<evidence type="ECO:0000313" key="4">
    <source>
        <dbReference type="EMBL" id="COV63913.1"/>
    </source>
</evidence>
<dbReference type="EMBL" id="CNFT01001809">
    <property type="protein sequence ID" value="CKT65068.1"/>
    <property type="molecule type" value="Genomic_DNA"/>
</dbReference>
<gene>
    <name evidence="4" type="ORF">ERS007703_01776</name>
    <name evidence="5" type="ORF">ERS007739_00865</name>
    <name evidence="2" type="ORF">ERS027646_02079</name>
    <name evidence="3" type="ORF">ERS027659_04685</name>
</gene>
<dbReference type="Proteomes" id="UP000038802">
    <property type="component" value="Unassembled WGS sequence"/>
</dbReference>
<dbReference type="EMBL" id="CNGE01000355">
    <property type="protein sequence ID" value="CKS56105.1"/>
    <property type="molecule type" value="Genomic_DNA"/>
</dbReference>
<reference evidence="4" key="1">
    <citation type="submission" date="2015-03" db="EMBL/GenBank/DDBJ databases">
        <authorList>
            <person name="Murphy D."/>
        </authorList>
    </citation>
    <scope>NUCLEOTIDE SEQUENCE [LARGE SCALE GENOMIC DNA]</scope>
    <source>
        <strain evidence="4">K00500041</strain>
    </source>
</reference>
<proteinExistence type="predicted"/>